<dbReference type="RefSeq" id="WP_090850036.1">
    <property type="nucleotide sequence ID" value="NZ_FMZM01000001.1"/>
</dbReference>
<name>A0A1G6IVX6_9ACTN</name>
<dbReference type="STRING" id="1045774.SAMN05421872_101294"/>
<evidence type="ECO:0000313" key="1">
    <source>
        <dbReference type="EMBL" id="SDC10583.1"/>
    </source>
</evidence>
<protein>
    <recommendedName>
        <fullName evidence="3">DUF4184 family protein</fullName>
    </recommendedName>
</protein>
<reference evidence="1 2" key="1">
    <citation type="submission" date="2016-10" db="EMBL/GenBank/DDBJ databases">
        <authorList>
            <person name="de Groot N.N."/>
        </authorList>
    </citation>
    <scope>NUCLEOTIDE SEQUENCE [LARGE SCALE GENOMIC DNA]</scope>
    <source>
        <strain evidence="1 2">CGMCC 4.6858</strain>
    </source>
</reference>
<evidence type="ECO:0000313" key="2">
    <source>
        <dbReference type="Proteomes" id="UP000199034"/>
    </source>
</evidence>
<gene>
    <name evidence="1" type="ORF">SAMN05421872_101294</name>
</gene>
<dbReference type="InterPro" id="IPR025238">
    <property type="entry name" value="DUF4184"/>
</dbReference>
<accession>A0A1G6IVX6</accession>
<keyword evidence="2" id="KW-1185">Reference proteome</keyword>
<organism evidence="1 2">
    <name type="scientific">Nocardioides lianchengensis</name>
    <dbReference type="NCBI Taxonomy" id="1045774"/>
    <lineage>
        <taxon>Bacteria</taxon>
        <taxon>Bacillati</taxon>
        <taxon>Actinomycetota</taxon>
        <taxon>Actinomycetes</taxon>
        <taxon>Propionibacteriales</taxon>
        <taxon>Nocardioidaceae</taxon>
        <taxon>Nocardioides</taxon>
    </lineage>
</organism>
<dbReference type="Proteomes" id="UP000199034">
    <property type="component" value="Unassembled WGS sequence"/>
</dbReference>
<evidence type="ECO:0008006" key="3">
    <source>
        <dbReference type="Google" id="ProtNLM"/>
    </source>
</evidence>
<sequence length="263" mass="27875">MPFTLVHPAAVLPLVRTPLVPSALFLGSVAPDLPYFVSLRWIGGDYNLTLTHSASSLLWLDPAIALVLLAVFHGVLRRPLVALLPPAVAGRLSPYGLVWRSPRAAALIVVSLAVGAATHLLWDAAADAAGYGWSTRLNLLSDVLGALVLLGWAVHWWRTTTPRPLPDGRLLAPRTRTAALGALLALPLAWGVVRVAQVAGQVCDDLHEYGGFSRSALADHLARELVVQGGAALAVVVVWYAAVWHVVRLVRNAVAVNGGRALG</sequence>
<dbReference type="OrthoDB" id="8481923at2"/>
<dbReference type="AlphaFoldDB" id="A0A1G6IVX6"/>
<dbReference type="Pfam" id="PF13803">
    <property type="entry name" value="DUF4184"/>
    <property type="match status" value="1"/>
</dbReference>
<proteinExistence type="predicted"/>
<dbReference type="EMBL" id="FMZM01000001">
    <property type="protein sequence ID" value="SDC10583.1"/>
    <property type="molecule type" value="Genomic_DNA"/>
</dbReference>